<dbReference type="Proteomes" id="UP000250266">
    <property type="component" value="Unassembled WGS sequence"/>
</dbReference>
<organism evidence="8 9">
    <name type="scientific">Lepidopterella palustris CBS 459.81</name>
    <dbReference type="NCBI Taxonomy" id="1314670"/>
    <lineage>
        <taxon>Eukaryota</taxon>
        <taxon>Fungi</taxon>
        <taxon>Dikarya</taxon>
        <taxon>Ascomycota</taxon>
        <taxon>Pezizomycotina</taxon>
        <taxon>Dothideomycetes</taxon>
        <taxon>Pleosporomycetidae</taxon>
        <taxon>Mytilinidiales</taxon>
        <taxon>Argynnaceae</taxon>
        <taxon>Lepidopterella</taxon>
    </lineage>
</organism>
<reference evidence="8 9" key="1">
    <citation type="journal article" date="2016" name="Nat. Commun.">
        <title>Ectomycorrhizal ecology is imprinted in the genome of the dominant symbiotic fungus Cenococcum geophilum.</title>
        <authorList>
            <consortium name="DOE Joint Genome Institute"/>
            <person name="Peter M."/>
            <person name="Kohler A."/>
            <person name="Ohm R.A."/>
            <person name="Kuo A."/>
            <person name="Krutzmann J."/>
            <person name="Morin E."/>
            <person name="Arend M."/>
            <person name="Barry K.W."/>
            <person name="Binder M."/>
            <person name="Choi C."/>
            <person name="Clum A."/>
            <person name="Copeland A."/>
            <person name="Grisel N."/>
            <person name="Haridas S."/>
            <person name="Kipfer T."/>
            <person name="LaButti K."/>
            <person name="Lindquist E."/>
            <person name="Lipzen A."/>
            <person name="Maire R."/>
            <person name="Meier B."/>
            <person name="Mihaltcheva S."/>
            <person name="Molinier V."/>
            <person name="Murat C."/>
            <person name="Poggeler S."/>
            <person name="Quandt C.A."/>
            <person name="Sperisen C."/>
            <person name="Tritt A."/>
            <person name="Tisserant E."/>
            <person name="Crous P.W."/>
            <person name="Henrissat B."/>
            <person name="Nehls U."/>
            <person name="Egli S."/>
            <person name="Spatafora J.W."/>
            <person name="Grigoriev I.V."/>
            <person name="Martin F.M."/>
        </authorList>
    </citation>
    <scope>NUCLEOTIDE SEQUENCE [LARGE SCALE GENOMIC DNA]</scope>
    <source>
        <strain evidence="8 9">CBS 459.81</strain>
    </source>
</reference>
<keyword evidence="5" id="KW-0206">Cytoskeleton</keyword>
<dbReference type="OrthoDB" id="2355at2759"/>
<evidence type="ECO:0000313" key="9">
    <source>
        <dbReference type="Proteomes" id="UP000250266"/>
    </source>
</evidence>
<dbReference type="EMBL" id="KV744966">
    <property type="protein sequence ID" value="OCK80307.1"/>
    <property type="molecule type" value="Genomic_DNA"/>
</dbReference>
<comment type="function">
    <text evidence="6">Part of the dynactin complex that activates the molecular motor dynein for ultra-processive transport along microtubules.</text>
</comment>
<evidence type="ECO:0000256" key="2">
    <source>
        <dbReference type="ARBA" id="ARBA00007719"/>
    </source>
</evidence>
<feature type="non-terminal residue" evidence="8">
    <location>
        <position position="1"/>
    </location>
</feature>
<keyword evidence="4" id="KW-0963">Cytoplasm</keyword>
<evidence type="ECO:0000256" key="3">
    <source>
        <dbReference type="ARBA" id="ARBA00016573"/>
    </source>
</evidence>
<dbReference type="PANTHER" id="PTHR13072">
    <property type="entry name" value="DYNACTIN 6"/>
    <property type="match status" value="1"/>
</dbReference>
<dbReference type="GO" id="GO:0070840">
    <property type="term" value="F:dynein complex binding"/>
    <property type="evidence" value="ECO:0007669"/>
    <property type="project" value="TreeGrafter"/>
</dbReference>
<dbReference type="InterPro" id="IPR027777">
    <property type="entry name" value="DCTN6"/>
</dbReference>
<accession>A0A8E2EAH0</accession>
<dbReference type="PANTHER" id="PTHR13072:SF0">
    <property type="entry name" value="DYNACTIN SUBUNIT 6"/>
    <property type="match status" value="1"/>
</dbReference>
<dbReference type="GO" id="GO:0005869">
    <property type="term" value="C:dynactin complex"/>
    <property type="evidence" value="ECO:0007669"/>
    <property type="project" value="InterPro"/>
</dbReference>
<evidence type="ECO:0000256" key="6">
    <source>
        <dbReference type="ARBA" id="ARBA00034687"/>
    </source>
</evidence>
<evidence type="ECO:0000313" key="8">
    <source>
        <dbReference type="EMBL" id="OCK80307.1"/>
    </source>
</evidence>
<feature type="region of interest" description="Disordered" evidence="7">
    <location>
        <begin position="1"/>
        <end position="27"/>
    </location>
</feature>
<evidence type="ECO:0000256" key="5">
    <source>
        <dbReference type="ARBA" id="ARBA00023212"/>
    </source>
</evidence>
<dbReference type="Gene3D" id="2.160.10.10">
    <property type="entry name" value="Hexapeptide repeat proteins"/>
    <property type="match status" value="1"/>
</dbReference>
<feature type="non-terminal residue" evidence="8">
    <location>
        <position position="209"/>
    </location>
</feature>
<protein>
    <recommendedName>
        <fullName evidence="3">Dynactin subunit 6</fullName>
    </recommendedName>
</protein>
<comment type="similarity">
    <text evidence="2">Belongs to the dynactin subunits 5/6 family. Dynactin subunit 6 subfamily.</text>
</comment>
<dbReference type="GO" id="GO:0007052">
    <property type="term" value="P:mitotic spindle organization"/>
    <property type="evidence" value="ECO:0007669"/>
    <property type="project" value="TreeGrafter"/>
</dbReference>
<dbReference type="InterPro" id="IPR011004">
    <property type="entry name" value="Trimer_LpxA-like_sf"/>
</dbReference>
<proteinExistence type="inferred from homology"/>
<keyword evidence="9" id="KW-1185">Reference proteome</keyword>
<feature type="compositionally biased region" description="Low complexity" evidence="7">
    <location>
        <begin position="7"/>
        <end position="24"/>
    </location>
</feature>
<dbReference type="AlphaFoldDB" id="A0A8E2EAH0"/>
<evidence type="ECO:0000256" key="4">
    <source>
        <dbReference type="ARBA" id="ARBA00022490"/>
    </source>
</evidence>
<gene>
    <name evidence="8" type="ORF">K432DRAFT_265415</name>
</gene>
<name>A0A8E2EAH0_9PEZI</name>
<evidence type="ECO:0000256" key="1">
    <source>
        <dbReference type="ARBA" id="ARBA00004245"/>
    </source>
</evidence>
<comment type="subcellular location">
    <subcellularLocation>
        <location evidence="1">Cytoplasm</location>
        <location evidence="1">Cytoskeleton</location>
    </subcellularLocation>
</comment>
<sequence length="209" mass="21669">TSHPNPSSTSSVARTAAAKRTSTALPKPASLSVDGSALIAQHAVLTGSHPISVGASVVLHPHSKVSSAWAPVVLGEGAVVGEKAAVGVIGRVGEVVEKGKEGVLLGRNVVVETGAVVEAREVGEGTVVEGGARIGVGCVVGKFCTITSSTVIPPYTMLPDYTVVYGASAERRIDTTLRSRADLRETKMLMHAKQIEVFKKLIPNNVTKW</sequence>
<dbReference type="SUPFAM" id="SSF51161">
    <property type="entry name" value="Trimeric LpxA-like enzymes"/>
    <property type="match status" value="1"/>
</dbReference>
<evidence type="ECO:0000256" key="7">
    <source>
        <dbReference type="SAM" id="MobiDB-lite"/>
    </source>
</evidence>